<feature type="region of interest" description="Disordered" evidence="1">
    <location>
        <begin position="450"/>
        <end position="472"/>
    </location>
</feature>
<evidence type="ECO:0000313" key="4">
    <source>
        <dbReference type="Proteomes" id="UP001152888"/>
    </source>
</evidence>
<sequence length="472" mass="53249">MCVTRPKAPNEGGTSKENSTATLTAYVILSLLEANIDVPKQVQTNIKYCIRSQHNPDKYYLAIICYALFKLNWNTEANRFLKRLIAVSEQQENLLWWTNKDNSTATDIEITSYVLLSLLHESSTENLAYAQSVVRWLTAKFGPKGGFKSTQDTVVALDALSRFAKIVKSRSLHINVHVEAGRHKQNFTLQSNDPLKSKAISVHDESTDVNIAVRGEGCVLAQVIHTYYLRHIMKSEAFKLAIDVAPVSTIDQCSIASLSPCLAYTGPDGPANMAVMEVNLPSGYQADRASLYSLIESDSTSKIKMFEEEDNKVNIYFTKVDKQLMCFSFNINENTEIEGRKDSVVKVFDYYRPEYNILQFYTLSSSCYNRSDLLDRNFETQITINNIPISLSESNNDSKNVTKRDTSSTPQLEQIISDKCIKVKVKDDATMNEKLNPEFVIMNNDMETPKGMEANMPTYIKPTSDELKNMTT</sequence>
<dbReference type="Pfam" id="PF07677">
    <property type="entry name" value="A2M_recep"/>
    <property type="match status" value="1"/>
</dbReference>
<dbReference type="Proteomes" id="UP001152888">
    <property type="component" value="Unassembled WGS sequence"/>
</dbReference>
<dbReference type="InterPro" id="IPR008930">
    <property type="entry name" value="Terpenoid_cyclase/PrenylTrfase"/>
</dbReference>
<dbReference type="SMART" id="SM01361">
    <property type="entry name" value="A2M_recep"/>
    <property type="match status" value="1"/>
</dbReference>
<dbReference type="InterPro" id="IPR036595">
    <property type="entry name" value="A-macroglobulin_rcpt-bd_sf"/>
</dbReference>
<dbReference type="SUPFAM" id="SSF49410">
    <property type="entry name" value="Alpha-macroglobulin receptor domain"/>
    <property type="match status" value="1"/>
</dbReference>
<evidence type="ECO:0000259" key="2">
    <source>
        <dbReference type="SMART" id="SM01361"/>
    </source>
</evidence>
<dbReference type="GO" id="GO:0005615">
    <property type="term" value="C:extracellular space"/>
    <property type="evidence" value="ECO:0007669"/>
    <property type="project" value="InterPro"/>
</dbReference>
<organism evidence="3 4">
    <name type="scientific">Acanthoscelides obtectus</name>
    <name type="common">Bean weevil</name>
    <name type="synonym">Bruchus obtectus</name>
    <dbReference type="NCBI Taxonomy" id="200917"/>
    <lineage>
        <taxon>Eukaryota</taxon>
        <taxon>Metazoa</taxon>
        <taxon>Ecdysozoa</taxon>
        <taxon>Arthropoda</taxon>
        <taxon>Hexapoda</taxon>
        <taxon>Insecta</taxon>
        <taxon>Pterygota</taxon>
        <taxon>Neoptera</taxon>
        <taxon>Endopterygota</taxon>
        <taxon>Coleoptera</taxon>
        <taxon>Polyphaga</taxon>
        <taxon>Cucujiformia</taxon>
        <taxon>Chrysomeloidea</taxon>
        <taxon>Chrysomelidae</taxon>
        <taxon>Bruchinae</taxon>
        <taxon>Bruchini</taxon>
        <taxon>Acanthoscelides</taxon>
    </lineage>
</organism>
<name>A0A9P0LPL7_ACAOB</name>
<dbReference type="Pfam" id="PF07678">
    <property type="entry name" value="TED_complement"/>
    <property type="match status" value="1"/>
</dbReference>
<dbReference type="InterPro" id="IPR050473">
    <property type="entry name" value="A2M/Complement_sys"/>
</dbReference>
<evidence type="ECO:0000256" key="1">
    <source>
        <dbReference type="SAM" id="MobiDB-lite"/>
    </source>
</evidence>
<reference evidence="3" key="1">
    <citation type="submission" date="2022-03" db="EMBL/GenBank/DDBJ databases">
        <authorList>
            <person name="Sayadi A."/>
        </authorList>
    </citation>
    <scope>NUCLEOTIDE SEQUENCE</scope>
</reference>
<dbReference type="EMBL" id="CAKOFQ010007261">
    <property type="protein sequence ID" value="CAH1996548.1"/>
    <property type="molecule type" value="Genomic_DNA"/>
</dbReference>
<protein>
    <recommendedName>
        <fullName evidence="2">Alpha-macroglobulin receptor-binding domain-containing protein</fullName>
    </recommendedName>
</protein>
<comment type="caution">
    <text evidence="3">The sequence shown here is derived from an EMBL/GenBank/DDBJ whole genome shotgun (WGS) entry which is preliminary data.</text>
</comment>
<dbReference type="OrthoDB" id="9998011at2759"/>
<keyword evidence="4" id="KW-1185">Reference proteome</keyword>
<dbReference type="InterPro" id="IPR011626">
    <property type="entry name" value="Alpha-macroglobulin_TED"/>
</dbReference>
<dbReference type="AlphaFoldDB" id="A0A9P0LPL7"/>
<gene>
    <name evidence="3" type="ORF">ACAOBT_LOCUS23258</name>
</gene>
<dbReference type="Gene3D" id="1.50.10.20">
    <property type="match status" value="1"/>
</dbReference>
<dbReference type="PANTHER" id="PTHR11412">
    <property type="entry name" value="MACROGLOBULIN / COMPLEMENT"/>
    <property type="match status" value="1"/>
</dbReference>
<dbReference type="SUPFAM" id="SSF48239">
    <property type="entry name" value="Terpenoid cyclases/Protein prenyltransferases"/>
    <property type="match status" value="1"/>
</dbReference>
<feature type="domain" description="Alpha-macroglobulin receptor-binding" evidence="2">
    <location>
        <begin position="271"/>
        <end position="361"/>
    </location>
</feature>
<dbReference type="InterPro" id="IPR009048">
    <property type="entry name" value="A-macroglobulin_rcpt-bd"/>
</dbReference>
<proteinExistence type="predicted"/>
<accession>A0A9P0LPL7</accession>
<feature type="compositionally biased region" description="Basic and acidic residues" evidence="1">
    <location>
        <begin position="463"/>
        <end position="472"/>
    </location>
</feature>
<dbReference type="PANTHER" id="PTHR11412:SF171">
    <property type="entry name" value="PREGNANCY ZONE PROTEIN-LIKE PROTEIN"/>
    <property type="match status" value="1"/>
</dbReference>
<evidence type="ECO:0000313" key="3">
    <source>
        <dbReference type="EMBL" id="CAH1996548.1"/>
    </source>
</evidence>
<dbReference type="Gene3D" id="2.60.40.690">
    <property type="entry name" value="Alpha-macroglobulin, receptor-binding domain"/>
    <property type="match status" value="1"/>
</dbReference>